<comment type="caution">
    <text evidence="1">The sequence shown here is derived from an EMBL/GenBank/DDBJ whole genome shotgun (WGS) entry which is preliminary data.</text>
</comment>
<keyword evidence="2" id="KW-1185">Reference proteome</keyword>
<sequence>MPVAGVTEDLQELQLLARLQALLAQLHDVDPAGEGGVEEVGEVPPVAAAVGAQVEAGVRKRGSGHAA</sequence>
<gene>
    <name evidence="1" type="ORF">GCM10010466_45550</name>
</gene>
<dbReference type="Proteomes" id="UP001500320">
    <property type="component" value="Unassembled WGS sequence"/>
</dbReference>
<accession>A0ABP6NKM4</accession>
<name>A0ABP6NKM4_9ACTN</name>
<evidence type="ECO:0000313" key="1">
    <source>
        <dbReference type="EMBL" id="GAA3149486.1"/>
    </source>
</evidence>
<evidence type="ECO:0000313" key="2">
    <source>
        <dbReference type="Proteomes" id="UP001500320"/>
    </source>
</evidence>
<proteinExistence type="predicted"/>
<protein>
    <submittedName>
        <fullName evidence="1">Uncharacterized protein</fullName>
    </submittedName>
</protein>
<dbReference type="EMBL" id="BAAAUT010000038">
    <property type="protein sequence ID" value="GAA3149486.1"/>
    <property type="molecule type" value="Genomic_DNA"/>
</dbReference>
<reference evidence="2" key="1">
    <citation type="journal article" date="2019" name="Int. J. Syst. Evol. Microbiol.">
        <title>The Global Catalogue of Microorganisms (GCM) 10K type strain sequencing project: providing services to taxonomists for standard genome sequencing and annotation.</title>
        <authorList>
            <consortium name="The Broad Institute Genomics Platform"/>
            <consortium name="The Broad Institute Genome Sequencing Center for Infectious Disease"/>
            <person name="Wu L."/>
            <person name="Ma J."/>
        </authorList>
    </citation>
    <scope>NUCLEOTIDE SEQUENCE [LARGE SCALE GENOMIC DNA]</scope>
    <source>
        <strain evidence="2">JCM 9373</strain>
    </source>
</reference>
<organism evidence="1 2">
    <name type="scientific">Planomonospora alba</name>
    <dbReference type="NCBI Taxonomy" id="161354"/>
    <lineage>
        <taxon>Bacteria</taxon>
        <taxon>Bacillati</taxon>
        <taxon>Actinomycetota</taxon>
        <taxon>Actinomycetes</taxon>
        <taxon>Streptosporangiales</taxon>
        <taxon>Streptosporangiaceae</taxon>
        <taxon>Planomonospora</taxon>
    </lineage>
</organism>